<dbReference type="PANTHER" id="PTHR12854">
    <property type="entry name" value="ATAXIN 2-RELATED"/>
    <property type="match status" value="1"/>
</dbReference>
<gene>
    <name evidence="3" type="primary">PBP1</name>
    <name evidence="3" type="ORF">MCUN1_003725</name>
</gene>
<protein>
    <submittedName>
        <fullName evidence="3">Poly(A)-binding protein binding protein</fullName>
    </submittedName>
</protein>
<dbReference type="GO" id="GO:0003729">
    <property type="term" value="F:mRNA binding"/>
    <property type="evidence" value="ECO:0007669"/>
    <property type="project" value="TreeGrafter"/>
</dbReference>
<feature type="region of interest" description="Disordered" evidence="1">
    <location>
        <begin position="231"/>
        <end position="306"/>
    </location>
</feature>
<dbReference type="Proteomes" id="UP001219933">
    <property type="component" value="Chromosome 5"/>
</dbReference>
<evidence type="ECO:0000259" key="2">
    <source>
        <dbReference type="SMART" id="SM01272"/>
    </source>
</evidence>
<feature type="region of interest" description="Disordered" evidence="1">
    <location>
        <begin position="571"/>
        <end position="612"/>
    </location>
</feature>
<name>A0AAF0EU33_9BASI</name>
<feature type="compositionally biased region" description="Basic and acidic residues" evidence="1">
    <location>
        <begin position="373"/>
        <end position="389"/>
    </location>
</feature>
<feature type="compositionally biased region" description="Low complexity" evidence="1">
    <location>
        <begin position="281"/>
        <end position="306"/>
    </location>
</feature>
<dbReference type="InterPro" id="IPR009604">
    <property type="entry name" value="LsmAD_domain"/>
</dbReference>
<organism evidence="3 4">
    <name type="scientific">Malassezia cuniculi</name>
    <dbReference type="NCBI Taxonomy" id="948313"/>
    <lineage>
        <taxon>Eukaryota</taxon>
        <taxon>Fungi</taxon>
        <taxon>Dikarya</taxon>
        <taxon>Basidiomycota</taxon>
        <taxon>Ustilaginomycotina</taxon>
        <taxon>Malasseziomycetes</taxon>
        <taxon>Malasseziales</taxon>
        <taxon>Malasseziaceae</taxon>
        <taxon>Malassezia</taxon>
    </lineage>
</organism>
<dbReference type="Pfam" id="PF14438">
    <property type="entry name" value="SM-ATX"/>
    <property type="match status" value="1"/>
</dbReference>
<feature type="region of interest" description="Disordered" evidence="1">
    <location>
        <begin position="1"/>
        <end position="38"/>
    </location>
</feature>
<feature type="domain" description="LsmAD" evidence="2">
    <location>
        <begin position="195"/>
        <end position="265"/>
    </location>
</feature>
<accession>A0AAF0EU33</accession>
<dbReference type="PANTHER" id="PTHR12854:SF7">
    <property type="entry name" value="ATAXIN-2 HOMOLOG"/>
    <property type="match status" value="1"/>
</dbReference>
<feature type="region of interest" description="Disordered" evidence="1">
    <location>
        <begin position="373"/>
        <end position="404"/>
    </location>
</feature>
<dbReference type="InterPro" id="IPR025852">
    <property type="entry name" value="SM_dom_ATX"/>
</dbReference>
<reference evidence="3" key="1">
    <citation type="submission" date="2023-03" db="EMBL/GenBank/DDBJ databases">
        <title>Mating type loci evolution in Malassezia.</title>
        <authorList>
            <person name="Coelho M.A."/>
        </authorList>
    </citation>
    <scope>NUCLEOTIDE SEQUENCE</scope>
    <source>
        <strain evidence="3">CBS 11721</strain>
    </source>
</reference>
<feature type="compositionally biased region" description="Basic and acidic residues" evidence="1">
    <location>
        <begin position="354"/>
        <end position="368"/>
    </location>
</feature>
<dbReference type="EMBL" id="CP119881">
    <property type="protein sequence ID" value="WFD36835.1"/>
    <property type="molecule type" value="Genomic_DNA"/>
</dbReference>
<proteinExistence type="predicted"/>
<dbReference type="Pfam" id="PF06741">
    <property type="entry name" value="LsmAD"/>
    <property type="match status" value="1"/>
</dbReference>
<dbReference type="InterPro" id="IPR045117">
    <property type="entry name" value="ATXN2-like"/>
</dbReference>
<feature type="compositionally biased region" description="Basic and acidic residues" evidence="1">
    <location>
        <begin position="149"/>
        <end position="165"/>
    </location>
</feature>
<feature type="region of interest" description="Disordered" evidence="1">
    <location>
        <begin position="349"/>
        <end position="368"/>
    </location>
</feature>
<dbReference type="GO" id="GO:0034063">
    <property type="term" value="P:stress granule assembly"/>
    <property type="evidence" value="ECO:0007669"/>
    <property type="project" value="TreeGrafter"/>
</dbReference>
<dbReference type="GO" id="GO:0010494">
    <property type="term" value="C:cytoplasmic stress granule"/>
    <property type="evidence" value="ECO:0007669"/>
    <property type="project" value="TreeGrafter"/>
</dbReference>
<sequence>MSRGRSGSGNNGRWGNSDAGHPAGAGAQKGEGDKSQPAGAAARISRLVDMLVGQMVVVVRGDGERLVGVLSSGKADAKGLALVLSSAQTVTAKDSEGIVLGPIIPRVTIAASDVREIDASNVRLGTAEELAACIPRSRSSGFRTDTEISRARSSDGGRALQRWDDNSTPLPTNGGLEETTSAGGWDQFAANEAQFGIKSNYEETIYTTKLDKSGQDFKQREREAERLAKEILAQSSANSHVAEERGVVDDSGMNEEDKYGAVVRGSEPRQDTETRQKGREASASTNASANASASASAKSSAPSSKALTADFREFVSAERERLFMRKAELAKKEKQSRLADLKAWAQSFQLKTPAPREPERKPEVARVSAKDIKGIPPFDPERARARQAEKSGTPEAKPGSSKLNVHATSFNPGAAVFKPGGNAPKPTPPPAHPFFGQRELKNRPSSAPLRIRDDFKVWKMKKVPEAATVAPLWPYTGRLFRQHFVVMPSVPMMPVFGEPGPMPIVGMYPDGVANRPIPPQGASPPLPHMVYQPYPQYSFGQPPFIGAQGPIPVSAQGSPVSYKMSPHMVPFPPMARPPNGAAFGGAQDYGNAPRKRGKEQQQQQRTEARDGK</sequence>
<evidence type="ECO:0000313" key="3">
    <source>
        <dbReference type="EMBL" id="WFD36835.1"/>
    </source>
</evidence>
<dbReference type="AlphaFoldDB" id="A0AAF0EU33"/>
<feature type="region of interest" description="Disordered" evidence="1">
    <location>
        <begin position="149"/>
        <end position="183"/>
    </location>
</feature>
<dbReference type="SMART" id="SM01272">
    <property type="entry name" value="LsmAD"/>
    <property type="match status" value="1"/>
</dbReference>
<feature type="region of interest" description="Disordered" evidence="1">
    <location>
        <begin position="421"/>
        <end position="440"/>
    </location>
</feature>
<keyword evidence="4" id="KW-1185">Reference proteome</keyword>
<evidence type="ECO:0000313" key="4">
    <source>
        <dbReference type="Proteomes" id="UP001219933"/>
    </source>
</evidence>
<feature type="compositionally biased region" description="Basic and acidic residues" evidence="1">
    <location>
        <begin position="266"/>
        <end position="280"/>
    </location>
</feature>
<evidence type="ECO:0000256" key="1">
    <source>
        <dbReference type="SAM" id="MobiDB-lite"/>
    </source>
</evidence>
<feature type="compositionally biased region" description="Gly residues" evidence="1">
    <location>
        <begin position="1"/>
        <end position="12"/>
    </location>
</feature>